<name>A0ABV8F2V5_9ACTN</name>
<keyword evidence="2" id="KW-1185">Reference proteome</keyword>
<sequence length="342" mass="37373">MRSAQTVTVEQVRELALSLPRTHEALVRDRIKFRVGKIVYLSFSRDEELMGFAFPKEERAALVASEPEKFLMPVPSDERFNWVRVRVDAVTPAEMREIVVEAWRMVVPKRVAAAHLQGTGPSVVSTAPVADAPTLDGLRAAARVFNGFSNVDAGWLRFLETTGPAADLSRAGHRAALLRWLNSWGCRIRYPREGEPDLLDSGLAEWWRNRAADLPSVSLTVLSDGEIDVLSRAYAELAALPVATGRAARSLGPTAAAKALYGLRPRAVMPWDAAIAVRLHGSRDGAAFGAHLRMGRAWARAVLQAAGTDEDTLPLLAGRPSVSLAKVLDEYLYVTITMASQE</sequence>
<gene>
    <name evidence="1" type="ORF">ACFOYY_19160</name>
</gene>
<protein>
    <submittedName>
        <fullName evidence="1">MmcQ/YjbR family DNA-binding protein</fullName>
    </submittedName>
</protein>
<reference evidence="2" key="1">
    <citation type="journal article" date="2019" name="Int. J. Syst. Evol. Microbiol.">
        <title>The Global Catalogue of Microorganisms (GCM) 10K type strain sequencing project: providing services to taxonomists for standard genome sequencing and annotation.</title>
        <authorList>
            <consortium name="The Broad Institute Genomics Platform"/>
            <consortium name="The Broad Institute Genome Sequencing Center for Infectious Disease"/>
            <person name="Wu L."/>
            <person name="Ma J."/>
        </authorList>
    </citation>
    <scope>NUCLEOTIDE SEQUENCE [LARGE SCALE GENOMIC DNA]</scope>
    <source>
        <strain evidence="2">TBRC 7912</strain>
    </source>
</reference>
<evidence type="ECO:0000313" key="2">
    <source>
        <dbReference type="Proteomes" id="UP001595698"/>
    </source>
</evidence>
<dbReference type="SUPFAM" id="SSF142906">
    <property type="entry name" value="YjbR-like"/>
    <property type="match status" value="1"/>
</dbReference>
<dbReference type="Proteomes" id="UP001595698">
    <property type="component" value="Unassembled WGS sequence"/>
</dbReference>
<dbReference type="RefSeq" id="WP_386190451.1">
    <property type="nucleotide sequence ID" value="NZ_JBHSBC010000019.1"/>
</dbReference>
<dbReference type="InterPro" id="IPR038056">
    <property type="entry name" value="YjbR-like_sf"/>
</dbReference>
<evidence type="ECO:0000313" key="1">
    <source>
        <dbReference type="EMBL" id="MFC3982271.1"/>
    </source>
</evidence>
<dbReference type="GO" id="GO:0003677">
    <property type="term" value="F:DNA binding"/>
    <property type="evidence" value="ECO:0007669"/>
    <property type="project" value="UniProtKB-KW"/>
</dbReference>
<dbReference type="InterPro" id="IPR058532">
    <property type="entry name" value="YjbR/MT2646/Rv2570-like"/>
</dbReference>
<comment type="caution">
    <text evidence="1">The sequence shown here is derived from an EMBL/GenBank/DDBJ whole genome shotgun (WGS) entry which is preliminary data.</text>
</comment>
<dbReference type="Pfam" id="PF04237">
    <property type="entry name" value="YjbR"/>
    <property type="match status" value="1"/>
</dbReference>
<dbReference type="Gene3D" id="3.90.1150.30">
    <property type="match status" value="1"/>
</dbReference>
<organism evidence="1 2">
    <name type="scientific">Streptosporangium jomthongense</name>
    <dbReference type="NCBI Taxonomy" id="1193683"/>
    <lineage>
        <taxon>Bacteria</taxon>
        <taxon>Bacillati</taxon>
        <taxon>Actinomycetota</taxon>
        <taxon>Actinomycetes</taxon>
        <taxon>Streptosporangiales</taxon>
        <taxon>Streptosporangiaceae</taxon>
        <taxon>Streptosporangium</taxon>
    </lineage>
</organism>
<proteinExistence type="predicted"/>
<keyword evidence="1" id="KW-0238">DNA-binding</keyword>
<accession>A0ABV8F2V5</accession>
<dbReference type="EMBL" id="JBHSBC010000019">
    <property type="protein sequence ID" value="MFC3982271.1"/>
    <property type="molecule type" value="Genomic_DNA"/>
</dbReference>